<dbReference type="OrthoDB" id="7851735at2"/>
<gene>
    <name evidence="3" type="ORF">SAMN05421850_10570</name>
</gene>
<dbReference type="Pfam" id="PF14317">
    <property type="entry name" value="YcxB"/>
    <property type="match status" value="1"/>
</dbReference>
<dbReference type="AlphaFoldDB" id="A0A1G8N5B9"/>
<dbReference type="EMBL" id="FNEB01000005">
    <property type="protein sequence ID" value="SDI75257.1"/>
    <property type="molecule type" value="Genomic_DNA"/>
</dbReference>
<protein>
    <submittedName>
        <fullName evidence="3">YcxB-like protein</fullName>
    </submittedName>
</protein>
<evidence type="ECO:0000313" key="4">
    <source>
        <dbReference type="Proteomes" id="UP000199340"/>
    </source>
</evidence>
<dbReference type="STRING" id="490829.SAMN05421850_10570"/>
<proteinExistence type="predicted"/>
<name>A0A1G8N5B9_9RHOB</name>
<keyword evidence="1" id="KW-1133">Transmembrane helix</keyword>
<evidence type="ECO:0000313" key="3">
    <source>
        <dbReference type="EMBL" id="SDI75257.1"/>
    </source>
</evidence>
<evidence type="ECO:0000259" key="2">
    <source>
        <dbReference type="Pfam" id="PF14317"/>
    </source>
</evidence>
<feature type="domain" description="YcxB-like C-terminal" evidence="2">
    <location>
        <begin position="105"/>
        <end position="149"/>
    </location>
</feature>
<accession>A0A1G8N5B9</accession>
<dbReference type="InterPro" id="IPR025588">
    <property type="entry name" value="YcxB-like_C"/>
</dbReference>
<reference evidence="3 4" key="1">
    <citation type="submission" date="2016-10" db="EMBL/GenBank/DDBJ databases">
        <authorList>
            <person name="de Groot N.N."/>
        </authorList>
    </citation>
    <scope>NUCLEOTIDE SEQUENCE [LARGE SCALE GENOMIC DNA]</scope>
    <source>
        <strain evidence="3 4">DSM 28010</strain>
    </source>
</reference>
<keyword evidence="1" id="KW-0812">Transmembrane</keyword>
<organism evidence="3 4">
    <name type="scientific">Lutimaribacter saemankumensis</name>
    <dbReference type="NCBI Taxonomy" id="490829"/>
    <lineage>
        <taxon>Bacteria</taxon>
        <taxon>Pseudomonadati</taxon>
        <taxon>Pseudomonadota</taxon>
        <taxon>Alphaproteobacteria</taxon>
        <taxon>Rhodobacterales</taxon>
        <taxon>Roseobacteraceae</taxon>
        <taxon>Lutimaribacter</taxon>
    </lineage>
</organism>
<dbReference type="Proteomes" id="UP000199340">
    <property type="component" value="Unassembled WGS sequence"/>
</dbReference>
<feature type="transmembrane region" description="Helical" evidence="1">
    <location>
        <begin position="31"/>
        <end position="50"/>
    </location>
</feature>
<keyword evidence="1" id="KW-0472">Membrane</keyword>
<feature type="transmembrane region" description="Helical" evidence="1">
    <location>
        <begin position="62"/>
        <end position="82"/>
    </location>
</feature>
<evidence type="ECO:0000256" key="1">
    <source>
        <dbReference type="SAM" id="Phobius"/>
    </source>
</evidence>
<sequence>MREAIYLTYSWRDIPVAKLTNRLTMRFFGPLRWIALLLAVTVLFATFILLQKHVFPHETGTQLSTVLAAMACALMLGLGNTLGHKRLQAALMAAPIRQKECSLAINEHGIASEGGALHSHVEWSDVTEIAEMGSFVLIMLSPLEYIPIPEFSLPPDLSRTELVETLREWHEAAQQDFSEAEYA</sequence>
<keyword evidence="4" id="KW-1185">Reference proteome</keyword>